<dbReference type="AlphaFoldDB" id="A0AAP0X2Q0"/>
<dbReference type="PANTHER" id="PTHR33986">
    <property type="entry name" value="OS02G0535700 PROTEIN"/>
    <property type="match status" value="1"/>
</dbReference>
<proteinExistence type="predicted"/>
<dbReference type="GO" id="GO:0005741">
    <property type="term" value="C:mitochondrial outer membrane"/>
    <property type="evidence" value="ECO:0007669"/>
    <property type="project" value="TreeGrafter"/>
</dbReference>
<sequence length="423" mass="47203">MRSIRLPEPPGGSLGTPEIFQGGIYGVIRRAVVIGNGFAGSENQSIGLVRALGLSGRQSLYRVTRPRGGIHEWLHWLPVSLHRKLDYVIRRICGDSRFQITVKGKKLMPLSAEKSGSLADILEADAKQIAKMARETFEKDGPLLVVASGQDTISVTSSIKQLAQENVFVVQIQHPRSRLNRFDLVITPRHDYYSLTPHAREQIPWFLRRWITPREPPDRRVVLTVGALHQADSAALRSAASAWHDELAPLPKPLLVVNIGGPTRHCRYGADLAKQLTALLQNVLWSCGSLRISFSRRTSQKVSKILVREFSNHPKVYIWDGEDPNPHMGHLAWADAFVITADSVSMLSEACSTGKPVYVVGAERCTWKFADFHKRLQERGVVRPFTGIEDISESWGYPPLNDAAEAASRVHEALAERGWQLRS</sequence>
<name>A0AAP0X2Q0_LIQFO</name>
<evidence type="ECO:0000313" key="2">
    <source>
        <dbReference type="Proteomes" id="UP001415857"/>
    </source>
</evidence>
<evidence type="ECO:0000313" key="1">
    <source>
        <dbReference type="EMBL" id="KAK9290919.1"/>
    </source>
</evidence>
<protein>
    <recommendedName>
        <fullName evidence="3">Mitochondrial fission protein ELM1</fullName>
    </recommendedName>
</protein>
<accession>A0AAP0X2Q0</accession>
<comment type="caution">
    <text evidence="1">The sequence shown here is derived from an EMBL/GenBank/DDBJ whole genome shotgun (WGS) entry which is preliminary data.</text>
</comment>
<organism evidence="1 2">
    <name type="scientific">Liquidambar formosana</name>
    <name type="common">Formosan gum</name>
    <dbReference type="NCBI Taxonomy" id="63359"/>
    <lineage>
        <taxon>Eukaryota</taxon>
        <taxon>Viridiplantae</taxon>
        <taxon>Streptophyta</taxon>
        <taxon>Embryophyta</taxon>
        <taxon>Tracheophyta</taxon>
        <taxon>Spermatophyta</taxon>
        <taxon>Magnoliopsida</taxon>
        <taxon>eudicotyledons</taxon>
        <taxon>Gunneridae</taxon>
        <taxon>Pentapetalae</taxon>
        <taxon>Saxifragales</taxon>
        <taxon>Altingiaceae</taxon>
        <taxon>Liquidambar</taxon>
    </lineage>
</organism>
<dbReference type="Proteomes" id="UP001415857">
    <property type="component" value="Unassembled WGS sequence"/>
</dbReference>
<dbReference type="SUPFAM" id="SSF53756">
    <property type="entry name" value="UDP-Glycosyltransferase/glycogen phosphorylase"/>
    <property type="match status" value="1"/>
</dbReference>
<dbReference type="InterPro" id="IPR009367">
    <property type="entry name" value="Elm1-like"/>
</dbReference>
<evidence type="ECO:0008006" key="3">
    <source>
        <dbReference type="Google" id="ProtNLM"/>
    </source>
</evidence>
<dbReference type="GO" id="GO:0000266">
    <property type="term" value="P:mitochondrial fission"/>
    <property type="evidence" value="ECO:0007669"/>
    <property type="project" value="TreeGrafter"/>
</dbReference>
<dbReference type="Pfam" id="PF06258">
    <property type="entry name" value="Mito_fiss_Elm1"/>
    <property type="match status" value="1"/>
</dbReference>
<dbReference type="EMBL" id="JBBPBK010000002">
    <property type="protein sequence ID" value="KAK9290919.1"/>
    <property type="molecule type" value="Genomic_DNA"/>
</dbReference>
<reference evidence="1 2" key="1">
    <citation type="journal article" date="2024" name="Plant J.">
        <title>Genome sequences and population genomics reveal climatic adaptation and genomic divergence between two closely related sweetgum species.</title>
        <authorList>
            <person name="Xu W.Q."/>
            <person name="Ren C.Q."/>
            <person name="Zhang X.Y."/>
            <person name="Comes H.P."/>
            <person name="Liu X.H."/>
            <person name="Li Y.G."/>
            <person name="Kettle C.J."/>
            <person name="Jalonen R."/>
            <person name="Gaisberger H."/>
            <person name="Ma Y.Z."/>
            <person name="Qiu Y.X."/>
        </authorList>
    </citation>
    <scope>NUCLEOTIDE SEQUENCE [LARGE SCALE GENOMIC DNA]</scope>
    <source>
        <strain evidence="1">Hangzhou</strain>
    </source>
</reference>
<dbReference type="PANTHER" id="PTHR33986:SF15">
    <property type="entry name" value="MITOCHONDRIAL FISSION PROTEIN ELM1"/>
    <property type="match status" value="1"/>
</dbReference>
<gene>
    <name evidence="1" type="ORF">L1049_009098</name>
</gene>
<keyword evidence="2" id="KW-1185">Reference proteome</keyword>